<gene>
    <name evidence="1" type="ORF">ASZ90_013055</name>
</gene>
<dbReference type="AlphaFoldDB" id="A0A0W8FA06"/>
<sequence length="186" mass="20931">MASSLVELNALLDSFVPLSKKVSMAEIEVREKEADALEKILARVWMVMPFLHDCHIINRRKLVPTGDNSGFAISNRLAFFDDGPHLFRSFVVEQWGTDSPAFEINDNRGISCNEAIQTYGFDVICAGLAEMLKCQCNVDVEYSNLQTRIKNIDSLLQVLEYRAELEPLLGKRITPEGERLLAEGKP</sequence>
<name>A0A0W8FA06_9ZZZZ</name>
<dbReference type="EMBL" id="LNQE01001455">
    <property type="protein sequence ID" value="KUG17235.1"/>
    <property type="molecule type" value="Genomic_DNA"/>
</dbReference>
<organism evidence="1">
    <name type="scientific">hydrocarbon metagenome</name>
    <dbReference type="NCBI Taxonomy" id="938273"/>
    <lineage>
        <taxon>unclassified sequences</taxon>
        <taxon>metagenomes</taxon>
        <taxon>ecological metagenomes</taxon>
    </lineage>
</organism>
<reference evidence="1" key="1">
    <citation type="journal article" date="2015" name="Proc. Natl. Acad. Sci. U.S.A.">
        <title>Networks of energetic and metabolic interactions define dynamics in microbial communities.</title>
        <authorList>
            <person name="Embree M."/>
            <person name="Liu J.K."/>
            <person name="Al-Bassam M.M."/>
            <person name="Zengler K."/>
        </authorList>
    </citation>
    <scope>NUCLEOTIDE SEQUENCE</scope>
</reference>
<accession>A0A0W8FA06</accession>
<proteinExistence type="predicted"/>
<comment type="caution">
    <text evidence="1">The sequence shown here is derived from an EMBL/GenBank/DDBJ whole genome shotgun (WGS) entry which is preliminary data.</text>
</comment>
<protein>
    <submittedName>
        <fullName evidence="1">Uncharacterized protein</fullName>
    </submittedName>
</protein>
<evidence type="ECO:0000313" key="1">
    <source>
        <dbReference type="EMBL" id="KUG17235.1"/>
    </source>
</evidence>